<gene>
    <name evidence="1" type="ORF">CBM2587_A160384</name>
</gene>
<sequence>MWVPRAAHRIAALPSVVMQSNI</sequence>
<dbReference type="EMBL" id="OFSQ01000008">
    <property type="protein sequence ID" value="SOY46507.1"/>
    <property type="molecule type" value="Genomic_DNA"/>
</dbReference>
<evidence type="ECO:0000313" key="1">
    <source>
        <dbReference type="EMBL" id="SOY46507.1"/>
    </source>
</evidence>
<dbReference type="AlphaFoldDB" id="A0A375BJG5"/>
<name>A0A375BJG5_9BURK</name>
<comment type="caution">
    <text evidence="1">The sequence shown here is derived from an EMBL/GenBank/DDBJ whole genome shotgun (WGS) entry which is preliminary data.</text>
</comment>
<dbReference type="Proteomes" id="UP000256780">
    <property type="component" value="Chromosome CBM2587_a"/>
</dbReference>
<accession>A0A375BJG5</accession>
<organism evidence="1">
    <name type="scientific">Cupriavidus taiwanensis</name>
    <dbReference type="NCBI Taxonomy" id="164546"/>
    <lineage>
        <taxon>Bacteria</taxon>
        <taxon>Pseudomonadati</taxon>
        <taxon>Pseudomonadota</taxon>
        <taxon>Betaproteobacteria</taxon>
        <taxon>Burkholderiales</taxon>
        <taxon>Burkholderiaceae</taxon>
        <taxon>Cupriavidus</taxon>
    </lineage>
</organism>
<protein>
    <submittedName>
        <fullName evidence="1">Uncharacterized protein</fullName>
    </submittedName>
</protein>
<reference evidence="1" key="1">
    <citation type="submission" date="2018-01" db="EMBL/GenBank/DDBJ databases">
        <authorList>
            <person name="Clerissi C."/>
        </authorList>
    </citation>
    <scope>NUCLEOTIDE SEQUENCE</scope>
    <source>
        <strain evidence="1">Cupriavidus sp. LMG 19464</strain>
    </source>
</reference>
<proteinExistence type="predicted"/>